<keyword evidence="2" id="KW-0813">Transport</keyword>
<keyword evidence="3" id="KW-1000">Mitochondrion outer membrane</keyword>
<evidence type="ECO:0000256" key="5">
    <source>
        <dbReference type="ARBA" id="ARBA00023128"/>
    </source>
</evidence>
<evidence type="ECO:0000256" key="2">
    <source>
        <dbReference type="ARBA" id="ARBA00022448"/>
    </source>
</evidence>
<dbReference type="PANTHER" id="PTHR12289">
    <property type="entry name" value="METAXIN RELATED"/>
    <property type="match status" value="1"/>
</dbReference>
<dbReference type="EMBL" id="ML121531">
    <property type="protein sequence ID" value="RPB27534.1"/>
    <property type="molecule type" value="Genomic_DNA"/>
</dbReference>
<dbReference type="GO" id="GO:0001401">
    <property type="term" value="C:SAM complex"/>
    <property type="evidence" value="ECO:0007669"/>
    <property type="project" value="InterPro"/>
</dbReference>
<keyword evidence="9" id="KW-1185">Reference proteome</keyword>
<evidence type="ECO:0000313" key="8">
    <source>
        <dbReference type="EMBL" id="RPB27534.1"/>
    </source>
</evidence>
<dbReference type="FunCoup" id="A0A3N4LXB3">
    <property type="interactions" value="21"/>
</dbReference>
<dbReference type="InParanoid" id="A0A3N4LXB3"/>
<dbReference type="PANTHER" id="PTHR12289:SF41">
    <property type="entry name" value="FAILED AXON CONNECTIONS-RELATED"/>
    <property type="match status" value="1"/>
</dbReference>
<keyword evidence="5" id="KW-0496">Mitochondrion</keyword>
<dbReference type="AlphaFoldDB" id="A0A3N4LXB3"/>
<dbReference type="OrthoDB" id="5835136at2759"/>
<dbReference type="Pfam" id="PF10568">
    <property type="entry name" value="Tom37"/>
    <property type="match status" value="1"/>
</dbReference>
<dbReference type="GO" id="GO:0015031">
    <property type="term" value="P:protein transport"/>
    <property type="evidence" value="ECO:0007669"/>
    <property type="project" value="UniProtKB-KW"/>
</dbReference>
<dbReference type="Proteomes" id="UP000267821">
    <property type="component" value="Unassembled WGS sequence"/>
</dbReference>
<protein>
    <recommendedName>
        <fullName evidence="7">Mitochondrial outer membrane transport complex Sam37/metaxin N-terminal domain-containing protein</fullName>
    </recommendedName>
</protein>
<reference evidence="8 9" key="1">
    <citation type="journal article" date="2018" name="Nat. Ecol. Evol.">
        <title>Pezizomycetes genomes reveal the molecular basis of ectomycorrhizal truffle lifestyle.</title>
        <authorList>
            <person name="Murat C."/>
            <person name="Payen T."/>
            <person name="Noel B."/>
            <person name="Kuo A."/>
            <person name="Morin E."/>
            <person name="Chen J."/>
            <person name="Kohler A."/>
            <person name="Krizsan K."/>
            <person name="Balestrini R."/>
            <person name="Da Silva C."/>
            <person name="Montanini B."/>
            <person name="Hainaut M."/>
            <person name="Levati E."/>
            <person name="Barry K.W."/>
            <person name="Belfiori B."/>
            <person name="Cichocki N."/>
            <person name="Clum A."/>
            <person name="Dockter R.B."/>
            <person name="Fauchery L."/>
            <person name="Guy J."/>
            <person name="Iotti M."/>
            <person name="Le Tacon F."/>
            <person name="Lindquist E.A."/>
            <person name="Lipzen A."/>
            <person name="Malagnac F."/>
            <person name="Mello A."/>
            <person name="Molinier V."/>
            <person name="Miyauchi S."/>
            <person name="Poulain J."/>
            <person name="Riccioni C."/>
            <person name="Rubini A."/>
            <person name="Sitrit Y."/>
            <person name="Splivallo R."/>
            <person name="Traeger S."/>
            <person name="Wang M."/>
            <person name="Zifcakova L."/>
            <person name="Wipf D."/>
            <person name="Zambonelli A."/>
            <person name="Paolocci F."/>
            <person name="Nowrousian M."/>
            <person name="Ottonello S."/>
            <person name="Baldrian P."/>
            <person name="Spatafora J.W."/>
            <person name="Henrissat B."/>
            <person name="Nagy L.G."/>
            <person name="Aury J.M."/>
            <person name="Wincker P."/>
            <person name="Grigoriev I.V."/>
            <person name="Bonfante P."/>
            <person name="Martin F.M."/>
        </authorList>
    </citation>
    <scope>NUCLEOTIDE SEQUENCE [LARGE SCALE GENOMIC DNA]</scope>
    <source>
        <strain evidence="8 9">ATCC MYA-4762</strain>
    </source>
</reference>
<dbReference type="InterPro" id="IPR050931">
    <property type="entry name" value="Mito_Protein_Transport_Metaxin"/>
</dbReference>
<organism evidence="8 9">
    <name type="scientific">Terfezia boudieri ATCC MYA-4762</name>
    <dbReference type="NCBI Taxonomy" id="1051890"/>
    <lineage>
        <taxon>Eukaryota</taxon>
        <taxon>Fungi</taxon>
        <taxon>Dikarya</taxon>
        <taxon>Ascomycota</taxon>
        <taxon>Pezizomycotina</taxon>
        <taxon>Pezizomycetes</taxon>
        <taxon>Pezizales</taxon>
        <taxon>Pezizaceae</taxon>
        <taxon>Terfezia</taxon>
    </lineage>
</organism>
<keyword evidence="6" id="KW-0472">Membrane</keyword>
<dbReference type="CDD" id="cd03078">
    <property type="entry name" value="GST_N_Metaxin1_like"/>
    <property type="match status" value="1"/>
</dbReference>
<gene>
    <name evidence="8" type="ORF">L211DRAFT_762249</name>
</gene>
<keyword evidence="4" id="KW-0653">Protein transport</keyword>
<comment type="subcellular location">
    <subcellularLocation>
        <location evidence="1">Mitochondrion outer membrane</location>
    </subcellularLocation>
</comment>
<evidence type="ECO:0000259" key="7">
    <source>
        <dbReference type="Pfam" id="PF10568"/>
    </source>
</evidence>
<evidence type="ECO:0000256" key="6">
    <source>
        <dbReference type="ARBA" id="ARBA00023136"/>
    </source>
</evidence>
<evidence type="ECO:0000256" key="3">
    <source>
        <dbReference type="ARBA" id="ARBA00022787"/>
    </source>
</evidence>
<proteinExistence type="predicted"/>
<sequence>MMELHIWGPAFGLPSIDPECLAAIAYFRCIPDLNPRSPTPKPWRIVPSSNPLLSPTRTLPALRDEHVWIGGGFNGVVEYLRKKSGGEWDLDMDLRGESANERHVAYSSFIRSRLGSLLDISLYVSEVNYASATRPEYSKRGMLPWPVQYYVPGEKRAQAWERCEEVLRKYGLGAADVDQI</sequence>
<accession>A0A3N4LXB3</accession>
<dbReference type="InterPro" id="IPR019564">
    <property type="entry name" value="Sam37/metaxin_N"/>
</dbReference>
<feature type="domain" description="Mitochondrial outer membrane transport complex Sam37/metaxin N-terminal" evidence="7">
    <location>
        <begin position="20"/>
        <end position="156"/>
    </location>
</feature>
<evidence type="ECO:0000313" key="9">
    <source>
        <dbReference type="Proteomes" id="UP000267821"/>
    </source>
</evidence>
<evidence type="ECO:0000256" key="4">
    <source>
        <dbReference type="ARBA" id="ARBA00022927"/>
    </source>
</evidence>
<feature type="non-terminal residue" evidence="8">
    <location>
        <position position="180"/>
    </location>
</feature>
<name>A0A3N4LXB3_9PEZI</name>
<dbReference type="GO" id="GO:0007005">
    <property type="term" value="P:mitochondrion organization"/>
    <property type="evidence" value="ECO:0007669"/>
    <property type="project" value="TreeGrafter"/>
</dbReference>
<evidence type="ECO:0000256" key="1">
    <source>
        <dbReference type="ARBA" id="ARBA00004294"/>
    </source>
</evidence>
<dbReference type="STRING" id="1051890.A0A3N4LXB3"/>